<name>A0A6P2CTW3_9BACT</name>
<evidence type="ECO:0000256" key="1">
    <source>
        <dbReference type="SAM" id="MobiDB-lite"/>
    </source>
</evidence>
<evidence type="ECO:0000313" key="3">
    <source>
        <dbReference type="Proteomes" id="UP000464178"/>
    </source>
</evidence>
<protein>
    <submittedName>
        <fullName evidence="2">Uncharacterized protein</fullName>
    </submittedName>
</protein>
<gene>
    <name evidence="2" type="ORF">SOIL9_52930</name>
</gene>
<dbReference type="AlphaFoldDB" id="A0A6P2CTW3"/>
<dbReference type="Proteomes" id="UP000464178">
    <property type="component" value="Chromosome"/>
</dbReference>
<accession>A0A6P2CTW3</accession>
<reference evidence="2 3" key="1">
    <citation type="submission" date="2019-05" db="EMBL/GenBank/DDBJ databases">
        <authorList>
            <consortium name="Science for Life Laboratories"/>
        </authorList>
    </citation>
    <scope>NUCLEOTIDE SEQUENCE [LARGE SCALE GENOMIC DNA]</scope>
    <source>
        <strain evidence="2">Soil9</strain>
    </source>
</reference>
<proteinExistence type="predicted"/>
<keyword evidence="3" id="KW-1185">Reference proteome</keyword>
<evidence type="ECO:0000313" key="2">
    <source>
        <dbReference type="EMBL" id="VTR92421.1"/>
    </source>
</evidence>
<sequence length="112" mass="12334">MNARRLDRVRERERLPEPVREDVEHAFTIRRPPVAPRASTGVPSFVTTAGHMLCSGRLPGAGEFARPGRGSNRDTPWPSTSPNPSIVTCEPKYPPWVNVSATVSPEASTVFR</sequence>
<feature type="compositionally biased region" description="Polar residues" evidence="1">
    <location>
        <begin position="73"/>
        <end position="86"/>
    </location>
</feature>
<dbReference type="EMBL" id="LR593886">
    <property type="protein sequence ID" value="VTR92421.1"/>
    <property type="molecule type" value="Genomic_DNA"/>
</dbReference>
<organism evidence="2 3">
    <name type="scientific">Gemmata massiliana</name>
    <dbReference type="NCBI Taxonomy" id="1210884"/>
    <lineage>
        <taxon>Bacteria</taxon>
        <taxon>Pseudomonadati</taxon>
        <taxon>Planctomycetota</taxon>
        <taxon>Planctomycetia</taxon>
        <taxon>Gemmatales</taxon>
        <taxon>Gemmataceae</taxon>
        <taxon>Gemmata</taxon>
    </lineage>
</organism>
<dbReference type="KEGG" id="gms:SOIL9_52930"/>
<feature type="region of interest" description="Disordered" evidence="1">
    <location>
        <begin position="60"/>
        <end position="86"/>
    </location>
</feature>